<keyword evidence="4" id="KW-1185">Reference proteome</keyword>
<dbReference type="EMBL" id="WMJZ01000049">
    <property type="protein sequence ID" value="MTH48663.1"/>
    <property type="molecule type" value="Genomic_DNA"/>
</dbReference>
<sequence length="145" mass="16159">MKNIIFLLFLPLVLTGCATIVNSNNELVYIDSTPADAHFVITDGKGLVVASGKTPQTVTLKKSDGSYFGKQDYMLMLRQQGYYSANILLEHGLSRWYTFGNLIFFGVPGWLVVDPFFGGMYTLKEERVHVDMRPCAPGPYTSMCS</sequence>
<dbReference type="Proteomes" id="UP000477739">
    <property type="component" value="Unassembled WGS sequence"/>
</dbReference>
<protein>
    <recommendedName>
        <fullName evidence="5">PEGA domain-containing protein</fullName>
    </recommendedName>
</protein>
<dbReference type="OrthoDB" id="194242at2"/>
<proteinExistence type="predicted"/>
<evidence type="ECO:0000313" key="4">
    <source>
        <dbReference type="Proteomes" id="UP000477739"/>
    </source>
</evidence>
<evidence type="ECO:0000313" key="3">
    <source>
        <dbReference type="EMBL" id="MTH48663.1"/>
    </source>
</evidence>
<keyword evidence="2" id="KW-0732">Signal</keyword>
<feature type="transmembrane region" description="Helical" evidence="1">
    <location>
        <begin position="102"/>
        <end position="123"/>
    </location>
</feature>
<feature type="chain" id="PRO_5026770760" description="PEGA domain-containing protein" evidence="2">
    <location>
        <begin position="19"/>
        <end position="145"/>
    </location>
</feature>
<comment type="caution">
    <text evidence="3">The sequence shown here is derived from an EMBL/GenBank/DDBJ whole genome shotgun (WGS) entry which is preliminary data.</text>
</comment>
<feature type="signal peptide" evidence="2">
    <location>
        <begin position="1"/>
        <end position="18"/>
    </location>
</feature>
<dbReference type="AlphaFoldDB" id="A0A6L6IVA2"/>
<evidence type="ECO:0008006" key="5">
    <source>
        <dbReference type="Google" id="ProtNLM"/>
    </source>
</evidence>
<reference evidence="3 4" key="1">
    <citation type="submission" date="2019-11" db="EMBL/GenBank/DDBJ databases">
        <title>Escherichia alba sp. nov. isolated from the gut of plastic-eating superworms Zophobas atratus.</title>
        <authorList>
            <person name="Yang Y."/>
        </authorList>
    </citation>
    <scope>NUCLEOTIDE SEQUENCE [LARGE SCALE GENOMIC DNA]</scope>
    <source>
        <strain evidence="4">BIT-B35</strain>
    </source>
</reference>
<keyword evidence="1" id="KW-1133">Transmembrane helix</keyword>
<accession>A0A6L6IVA2</accession>
<evidence type="ECO:0000256" key="2">
    <source>
        <dbReference type="SAM" id="SignalP"/>
    </source>
</evidence>
<keyword evidence="1" id="KW-0472">Membrane</keyword>
<keyword evidence="1" id="KW-0812">Transmembrane</keyword>
<evidence type="ECO:0000256" key="1">
    <source>
        <dbReference type="SAM" id="Phobius"/>
    </source>
</evidence>
<organism evidence="3 4">
    <name type="scientific">Intestinirhabdus alba</name>
    <dbReference type="NCBI Taxonomy" id="2899544"/>
    <lineage>
        <taxon>Bacteria</taxon>
        <taxon>Pseudomonadati</taxon>
        <taxon>Pseudomonadota</taxon>
        <taxon>Gammaproteobacteria</taxon>
        <taxon>Enterobacterales</taxon>
        <taxon>Enterobacteriaceae</taxon>
        <taxon>Intestinirhabdus</taxon>
    </lineage>
</organism>
<dbReference type="RefSeq" id="WP_155110072.1">
    <property type="nucleotide sequence ID" value="NZ_WMJZ01000049.1"/>
</dbReference>
<name>A0A6L6IVA2_9ENTR</name>
<dbReference type="PROSITE" id="PS51257">
    <property type="entry name" value="PROKAR_LIPOPROTEIN"/>
    <property type="match status" value="1"/>
</dbReference>
<gene>
    <name evidence="3" type="ORF">GJV78_20925</name>
</gene>